<dbReference type="AlphaFoldDB" id="A0A645B1Z6"/>
<evidence type="ECO:0000313" key="1">
    <source>
        <dbReference type="EMBL" id="MPM58591.1"/>
    </source>
</evidence>
<proteinExistence type="predicted"/>
<name>A0A645B1Z6_9ZZZZ</name>
<sequence>MLTNAKIDELFGIKESYQAPDVLMKVLFDKGKREELFKKFLEHEVNLDNDWFHIYFEEEHSNKNKLNQDFTPMQVASVMSQLAGNGPGRNLDIAAGSGGITIKKWVDDKMAIGFFEYRPSLCFYHCEELSDRALPFLLFNLAIRGMNAAVLHGDTLTRKFKQVYFIQNDEDGYTTFSNINIMPHSDACMQYFDIREWLEEPKRHIESVGSETRYLYQGPEEEEQLSLF</sequence>
<organism evidence="1">
    <name type="scientific">bioreactor metagenome</name>
    <dbReference type="NCBI Taxonomy" id="1076179"/>
    <lineage>
        <taxon>unclassified sequences</taxon>
        <taxon>metagenomes</taxon>
        <taxon>ecological metagenomes</taxon>
    </lineage>
</organism>
<accession>A0A645B1Z6</accession>
<gene>
    <name evidence="1" type="ORF">SDC9_105422</name>
</gene>
<protein>
    <recommendedName>
        <fullName evidence="2">DNA methylase adenine-specific domain-containing protein</fullName>
    </recommendedName>
</protein>
<dbReference type="SUPFAM" id="SSF53335">
    <property type="entry name" value="S-adenosyl-L-methionine-dependent methyltransferases"/>
    <property type="match status" value="1"/>
</dbReference>
<dbReference type="EMBL" id="VSSQ01016847">
    <property type="protein sequence ID" value="MPM58591.1"/>
    <property type="molecule type" value="Genomic_DNA"/>
</dbReference>
<comment type="caution">
    <text evidence="1">The sequence shown here is derived from an EMBL/GenBank/DDBJ whole genome shotgun (WGS) entry which is preliminary data.</text>
</comment>
<dbReference type="Gene3D" id="3.40.50.150">
    <property type="entry name" value="Vaccinia Virus protein VP39"/>
    <property type="match status" value="1"/>
</dbReference>
<reference evidence="1" key="1">
    <citation type="submission" date="2019-08" db="EMBL/GenBank/DDBJ databases">
        <authorList>
            <person name="Kucharzyk K."/>
            <person name="Murdoch R.W."/>
            <person name="Higgins S."/>
            <person name="Loffler F."/>
        </authorList>
    </citation>
    <scope>NUCLEOTIDE SEQUENCE</scope>
</reference>
<evidence type="ECO:0008006" key="2">
    <source>
        <dbReference type="Google" id="ProtNLM"/>
    </source>
</evidence>
<dbReference type="InterPro" id="IPR029063">
    <property type="entry name" value="SAM-dependent_MTases_sf"/>
</dbReference>